<sequence>MTQPTITDLATALDDTGRADVVLGAAWDAFDVVGRLADALALDEGSDETQAMLTGIKCADGRRLLPPPAHGRPLETGAADPGRAGLEPYGALLRHVDAALRRLARVPECADDAEQLALVAGHAAAAADLLMTVRGDGGRAS</sequence>
<comment type="caution">
    <text evidence="1">The sequence shown here is derived from an EMBL/GenBank/DDBJ whole genome shotgun (WGS) entry which is preliminary data.</text>
</comment>
<name>A0ABV9X710_9ACTN</name>
<dbReference type="Proteomes" id="UP001595855">
    <property type="component" value="Unassembled WGS sequence"/>
</dbReference>
<organism evidence="1 2">
    <name type="scientific">Streptomyces lienomycini</name>
    <dbReference type="NCBI Taxonomy" id="284035"/>
    <lineage>
        <taxon>Bacteria</taxon>
        <taxon>Bacillati</taxon>
        <taxon>Actinomycetota</taxon>
        <taxon>Actinomycetes</taxon>
        <taxon>Kitasatosporales</taxon>
        <taxon>Streptomycetaceae</taxon>
        <taxon>Streptomyces</taxon>
    </lineage>
</organism>
<protein>
    <submittedName>
        <fullName evidence="1">Uncharacterized protein</fullName>
    </submittedName>
</protein>
<evidence type="ECO:0000313" key="2">
    <source>
        <dbReference type="Proteomes" id="UP001595855"/>
    </source>
</evidence>
<keyword evidence="2" id="KW-1185">Reference proteome</keyword>
<dbReference type="RefSeq" id="WP_344505298.1">
    <property type="nucleotide sequence ID" value="NZ_BAAATN010000028.1"/>
</dbReference>
<reference evidence="2" key="1">
    <citation type="journal article" date="2019" name="Int. J. Syst. Evol. Microbiol.">
        <title>The Global Catalogue of Microorganisms (GCM) 10K type strain sequencing project: providing services to taxonomists for standard genome sequencing and annotation.</title>
        <authorList>
            <consortium name="The Broad Institute Genomics Platform"/>
            <consortium name="The Broad Institute Genome Sequencing Center for Infectious Disease"/>
            <person name="Wu L."/>
            <person name="Ma J."/>
        </authorList>
    </citation>
    <scope>NUCLEOTIDE SEQUENCE [LARGE SCALE GENOMIC DNA]</scope>
    <source>
        <strain evidence="2">CGMCC 4.1542</strain>
    </source>
</reference>
<proteinExistence type="predicted"/>
<evidence type="ECO:0000313" key="1">
    <source>
        <dbReference type="EMBL" id="MFC5020210.1"/>
    </source>
</evidence>
<accession>A0ABV9X710</accession>
<gene>
    <name evidence="1" type="ORF">ACFPRC_35890</name>
</gene>
<dbReference type="EMBL" id="JBHSJO010000002">
    <property type="protein sequence ID" value="MFC5020210.1"/>
    <property type="molecule type" value="Genomic_DNA"/>
</dbReference>